<protein>
    <recommendedName>
        <fullName evidence="1">DUF6950 domain-containing protein</fullName>
    </recommendedName>
</protein>
<dbReference type="RefSeq" id="WP_184200562.1">
    <property type="nucleotide sequence ID" value="NZ_JACIIV010000018.1"/>
</dbReference>
<evidence type="ECO:0000259" key="1">
    <source>
        <dbReference type="Pfam" id="PF22262"/>
    </source>
</evidence>
<comment type="caution">
    <text evidence="2">The sequence shown here is derived from an EMBL/GenBank/DDBJ whole genome shotgun (WGS) entry which is preliminary data.</text>
</comment>
<organism evidence="2 3">
    <name type="scientific">Polymorphobacter multimanifer</name>
    <dbReference type="NCBI Taxonomy" id="1070431"/>
    <lineage>
        <taxon>Bacteria</taxon>
        <taxon>Pseudomonadati</taxon>
        <taxon>Pseudomonadota</taxon>
        <taxon>Alphaproteobacteria</taxon>
        <taxon>Sphingomonadales</taxon>
        <taxon>Sphingosinicellaceae</taxon>
        <taxon>Polymorphobacter</taxon>
    </lineage>
</organism>
<name>A0A841LBL1_9SPHN</name>
<sequence>MISGPMMPVRFPNWQERLGDFIERHAETPFRWGEHDCGLMAGAAVAAMTGRDYTTPLRGRYSTARGAARALRRFGAGSIAATFTAALGEPVPVMLGHRGDICGFEGAVGILLPEHGLFVGRAADDAPVMETRWGARIMGHGWVRVPRQLLDPVCWHVPFEGEG</sequence>
<evidence type="ECO:0000313" key="3">
    <source>
        <dbReference type="Proteomes" id="UP000538147"/>
    </source>
</evidence>
<proteinExistence type="predicted"/>
<keyword evidence="3" id="KW-1185">Reference proteome</keyword>
<dbReference type="InterPro" id="IPR053802">
    <property type="entry name" value="DUF6950"/>
</dbReference>
<feature type="domain" description="DUF6950" evidence="1">
    <location>
        <begin position="10"/>
        <end position="118"/>
    </location>
</feature>
<evidence type="ECO:0000313" key="2">
    <source>
        <dbReference type="EMBL" id="MBB6228363.1"/>
    </source>
</evidence>
<dbReference type="EMBL" id="JACIIV010000018">
    <property type="protein sequence ID" value="MBB6228363.1"/>
    <property type="molecule type" value="Genomic_DNA"/>
</dbReference>
<dbReference type="Proteomes" id="UP000538147">
    <property type="component" value="Unassembled WGS sequence"/>
</dbReference>
<dbReference type="AlphaFoldDB" id="A0A841LBL1"/>
<accession>A0A841LBL1</accession>
<gene>
    <name evidence="2" type="ORF">FHS79_002548</name>
</gene>
<reference evidence="2 3" key="1">
    <citation type="submission" date="2020-08" db="EMBL/GenBank/DDBJ databases">
        <title>Genomic Encyclopedia of Type Strains, Phase IV (KMG-IV): sequencing the most valuable type-strain genomes for metagenomic binning, comparative biology and taxonomic classification.</title>
        <authorList>
            <person name="Goeker M."/>
        </authorList>
    </citation>
    <scope>NUCLEOTIDE SEQUENCE [LARGE SCALE GENOMIC DNA]</scope>
    <source>
        <strain evidence="2 3">DSM 102189</strain>
    </source>
</reference>
<dbReference type="Pfam" id="PF22262">
    <property type="entry name" value="DUF6950"/>
    <property type="match status" value="1"/>
</dbReference>